<dbReference type="Proteomes" id="UP001056384">
    <property type="component" value="Chromosome 6"/>
</dbReference>
<evidence type="ECO:0000313" key="3">
    <source>
        <dbReference type="Proteomes" id="UP001056384"/>
    </source>
</evidence>
<proteinExistence type="predicted"/>
<dbReference type="AlphaFoldDB" id="A0A9Q9ARX8"/>
<organism evidence="2 3">
    <name type="scientific">Septoria linicola</name>
    <dbReference type="NCBI Taxonomy" id="215465"/>
    <lineage>
        <taxon>Eukaryota</taxon>
        <taxon>Fungi</taxon>
        <taxon>Dikarya</taxon>
        <taxon>Ascomycota</taxon>
        <taxon>Pezizomycotina</taxon>
        <taxon>Dothideomycetes</taxon>
        <taxon>Dothideomycetidae</taxon>
        <taxon>Mycosphaerellales</taxon>
        <taxon>Mycosphaerellaceae</taxon>
        <taxon>Septoria</taxon>
    </lineage>
</organism>
<evidence type="ECO:0000256" key="1">
    <source>
        <dbReference type="SAM" id="MobiDB-lite"/>
    </source>
</evidence>
<reference evidence="2" key="1">
    <citation type="submission" date="2022-06" db="EMBL/GenBank/DDBJ databases">
        <title>Complete genome sequences of two strains of the flax pathogen Septoria linicola.</title>
        <authorList>
            <person name="Lapalu N."/>
            <person name="Simon A."/>
            <person name="Demenou B."/>
            <person name="Paumier D."/>
            <person name="Guillot M.-P."/>
            <person name="Gout L."/>
            <person name="Valade R."/>
        </authorList>
    </citation>
    <scope>NUCLEOTIDE SEQUENCE</scope>
    <source>
        <strain evidence="2">SE15195</strain>
    </source>
</reference>
<feature type="region of interest" description="Disordered" evidence="1">
    <location>
        <begin position="22"/>
        <end position="53"/>
    </location>
</feature>
<feature type="region of interest" description="Disordered" evidence="1">
    <location>
        <begin position="195"/>
        <end position="218"/>
    </location>
</feature>
<name>A0A9Q9ARX8_9PEZI</name>
<gene>
    <name evidence="2" type="ORF">Slin15195_G073240</name>
</gene>
<protein>
    <submittedName>
        <fullName evidence="2">Uncharacterized protein</fullName>
    </submittedName>
</protein>
<feature type="compositionally biased region" description="Low complexity" evidence="1">
    <location>
        <begin position="42"/>
        <end position="53"/>
    </location>
</feature>
<evidence type="ECO:0000313" key="2">
    <source>
        <dbReference type="EMBL" id="USW54005.1"/>
    </source>
</evidence>
<keyword evidence="3" id="KW-1185">Reference proteome</keyword>
<feature type="compositionally biased region" description="Polar residues" evidence="1">
    <location>
        <begin position="203"/>
        <end position="214"/>
    </location>
</feature>
<accession>A0A9Q9ARX8</accession>
<sequence length="464" mass="51793">MAAAIHSTLLGNVEEHELEQCGMIKPGPSGAAKRTVSGAMLSPPSSDSCSTSSTASTITASFWEDTTDLENCSFDMIIDPVSVDALEGIGFNTDTSVIIWQRYQDRDPQSPDSLLDFVLGHIEEQSRFESSNDTEAMTRMGLSEELQERLLSPQFVAIFKTESLSFWVRDTLECRYGAILHIISRAKNMAARSVRVRSKPTERTSLSNTEWQPPTDTPAAVQPLAAPSTVAPALPMTKTSVSNTLEDFNLPEARVAIVPSEPATKPGHVKLYKAIAGSRCITWLSAEGVVKPDRVVTGRGGDFNGTHEAWYWTRELTTAEKYRSWAHHRLPESDVWIISVQVSEHWLAQQQSANLNFSKPWRWYVSKCKQREKPREEEKKFAKVDILSGHICTGMTYNVTSIPEAEVDTTLDRSFVLQHEGVNCTQHCVMNEDKMQEMFEIAKGAVHVDVNPPMHPRNLKKVTK</sequence>
<dbReference type="EMBL" id="CP099423">
    <property type="protein sequence ID" value="USW54005.1"/>
    <property type="molecule type" value="Genomic_DNA"/>
</dbReference>